<dbReference type="AlphaFoldDB" id="E9GZZ3"/>
<dbReference type="Gene3D" id="3.60.10.10">
    <property type="entry name" value="Endonuclease/exonuclease/phosphatase"/>
    <property type="match status" value="1"/>
</dbReference>
<dbReference type="InterPro" id="IPR005135">
    <property type="entry name" value="Endo/exonuclease/phosphatase"/>
</dbReference>
<evidence type="ECO:0000313" key="2">
    <source>
        <dbReference type="EMBL" id="EFX74977.1"/>
    </source>
</evidence>
<dbReference type="InParanoid" id="E9GZZ3"/>
<dbReference type="EMBL" id="GL732579">
    <property type="protein sequence ID" value="EFX74977.1"/>
    <property type="molecule type" value="Genomic_DNA"/>
</dbReference>
<name>E9GZZ3_DAPPU</name>
<sequence length="422" mass="47537">MTLHYSRSDLLALSLRPTLRLMPGNGIWSIRQKNGYAEFDLPNRYNAEIVLSIRQNLPNSSLLTISAGWDLRNFSSCTKITRLLAASCPDLLAVTETWFTDAARDQDARSVCPRGYSAVQKPRNLVLTKKKSGGGLALFHKNSVKVTVLSEFPDFLSFECLDLSVAIKSTKVRLIVIFRPPDKSRAQFIEEFSSLLESTVSVSSKLLITEDFNLHIDDPITDAYANHFLTLVESFGLQQHVNQPTHNDDHILDLVLSRQSESLVKSTHVDDSLGRNISDHSAIKSFKSIDLDAFLLDVDSLPLVKSPTDSLDGLVTQYNDGNRSIIDQHAPLQTKTIVLRPSAPWISFEIRGLKAMARWAERMWQAARRKRDPASERFHKVYRKHRLNSTLLLLTPPEPIQFGNLCLTVVAICAHFFNWLAT</sequence>
<gene>
    <name evidence="2" type="ORF">DAPPUDRAFT_108367</name>
</gene>
<dbReference type="KEGG" id="dpx:DAPPUDRAFT_108367"/>
<organism evidence="2 3">
    <name type="scientific">Daphnia pulex</name>
    <name type="common">Water flea</name>
    <dbReference type="NCBI Taxonomy" id="6669"/>
    <lineage>
        <taxon>Eukaryota</taxon>
        <taxon>Metazoa</taxon>
        <taxon>Ecdysozoa</taxon>
        <taxon>Arthropoda</taxon>
        <taxon>Crustacea</taxon>
        <taxon>Branchiopoda</taxon>
        <taxon>Diplostraca</taxon>
        <taxon>Cladocera</taxon>
        <taxon>Anomopoda</taxon>
        <taxon>Daphniidae</taxon>
        <taxon>Daphnia</taxon>
    </lineage>
</organism>
<dbReference type="PhylomeDB" id="E9GZZ3"/>
<dbReference type="STRING" id="6669.E9GZZ3"/>
<dbReference type="HOGENOM" id="CLU_000680_39_5_1"/>
<accession>E9GZZ3</accession>
<reference evidence="2 3" key="1">
    <citation type="journal article" date="2011" name="Science">
        <title>The ecoresponsive genome of Daphnia pulex.</title>
        <authorList>
            <person name="Colbourne J.K."/>
            <person name="Pfrender M.E."/>
            <person name="Gilbert D."/>
            <person name="Thomas W.K."/>
            <person name="Tucker A."/>
            <person name="Oakley T.H."/>
            <person name="Tokishita S."/>
            <person name="Aerts A."/>
            <person name="Arnold G.J."/>
            <person name="Basu M.K."/>
            <person name="Bauer D.J."/>
            <person name="Caceres C.E."/>
            <person name="Carmel L."/>
            <person name="Casola C."/>
            <person name="Choi J.H."/>
            <person name="Detter J.C."/>
            <person name="Dong Q."/>
            <person name="Dusheyko S."/>
            <person name="Eads B.D."/>
            <person name="Frohlich T."/>
            <person name="Geiler-Samerotte K.A."/>
            <person name="Gerlach D."/>
            <person name="Hatcher P."/>
            <person name="Jogdeo S."/>
            <person name="Krijgsveld J."/>
            <person name="Kriventseva E.V."/>
            <person name="Kultz D."/>
            <person name="Laforsch C."/>
            <person name="Lindquist E."/>
            <person name="Lopez J."/>
            <person name="Manak J.R."/>
            <person name="Muller J."/>
            <person name="Pangilinan J."/>
            <person name="Patwardhan R.P."/>
            <person name="Pitluck S."/>
            <person name="Pritham E.J."/>
            <person name="Rechtsteiner A."/>
            <person name="Rho M."/>
            <person name="Rogozin I.B."/>
            <person name="Sakarya O."/>
            <person name="Salamov A."/>
            <person name="Schaack S."/>
            <person name="Shapiro H."/>
            <person name="Shiga Y."/>
            <person name="Skalitzky C."/>
            <person name="Smith Z."/>
            <person name="Souvorov A."/>
            <person name="Sung W."/>
            <person name="Tang Z."/>
            <person name="Tsuchiya D."/>
            <person name="Tu H."/>
            <person name="Vos H."/>
            <person name="Wang M."/>
            <person name="Wolf Y.I."/>
            <person name="Yamagata H."/>
            <person name="Yamada T."/>
            <person name="Ye Y."/>
            <person name="Shaw J.R."/>
            <person name="Andrews J."/>
            <person name="Crease T.J."/>
            <person name="Tang H."/>
            <person name="Lucas S.M."/>
            <person name="Robertson H.M."/>
            <person name="Bork P."/>
            <person name="Koonin E.V."/>
            <person name="Zdobnov E.M."/>
            <person name="Grigoriev I.V."/>
            <person name="Lynch M."/>
            <person name="Boore J.L."/>
        </authorList>
    </citation>
    <scope>NUCLEOTIDE SEQUENCE [LARGE SCALE GENOMIC DNA]</scope>
</reference>
<dbReference type="PANTHER" id="PTHR46670">
    <property type="entry name" value="ENDO/EXONUCLEASE/PHOSPHATASE DOMAIN-CONTAINING PROTEIN"/>
    <property type="match status" value="1"/>
</dbReference>
<dbReference type="InterPro" id="IPR036691">
    <property type="entry name" value="Endo/exonu/phosph_ase_sf"/>
</dbReference>
<protein>
    <recommendedName>
        <fullName evidence="1">Endonuclease/exonuclease/phosphatase domain-containing protein</fullName>
    </recommendedName>
</protein>
<dbReference type="GO" id="GO:0003824">
    <property type="term" value="F:catalytic activity"/>
    <property type="evidence" value="ECO:0007669"/>
    <property type="project" value="InterPro"/>
</dbReference>
<dbReference type="PANTHER" id="PTHR46670:SF3">
    <property type="entry name" value="ENDONUCLEASE_EXONUCLEASE_PHOSPHATASE DOMAIN-CONTAINING PROTEIN"/>
    <property type="match status" value="1"/>
</dbReference>
<dbReference type="SUPFAM" id="SSF56219">
    <property type="entry name" value="DNase I-like"/>
    <property type="match status" value="1"/>
</dbReference>
<evidence type="ECO:0000259" key="1">
    <source>
        <dbReference type="Pfam" id="PF03372"/>
    </source>
</evidence>
<dbReference type="eggNOG" id="ENOG502SUNW">
    <property type="taxonomic scope" value="Eukaryota"/>
</dbReference>
<evidence type="ECO:0000313" key="3">
    <source>
        <dbReference type="Proteomes" id="UP000000305"/>
    </source>
</evidence>
<keyword evidence="3" id="KW-1185">Reference proteome</keyword>
<dbReference type="Proteomes" id="UP000000305">
    <property type="component" value="Unassembled WGS sequence"/>
</dbReference>
<dbReference type="OrthoDB" id="6781885at2759"/>
<dbReference type="Pfam" id="PF03372">
    <property type="entry name" value="Exo_endo_phos"/>
    <property type="match status" value="1"/>
</dbReference>
<proteinExistence type="predicted"/>
<feature type="domain" description="Endonuclease/exonuclease/phosphatase" evidence="1">
    <location>
        <begin position="80"/>
        <end position="280"/>
    </location>
</feature>